<comment type="caution">
    <text evidence="2">The sequence shown here is derived from an EMBL/GenBank/DDBJ whole genome shotgun (WGS) entry which is preliminary data.</text>
</comment>
<dbReference type="EMBL" id="BARU01006664">
    <property type="protein sequence ID" value="GAH35158.1"/>
    <property type="molecule type" value="Genomic_DNA"/>
</dbReference>
<name>X1GQ73_9ZZZZ</name>
<proteinExistence type="predicted"/>
<organism evidence="2">
    <name type="scientific">marine sediment metagenome</name>
    <dbReference type="NCBI Taxonomy" id="412755"/>
    <lineage>
        <taxon>unclassified sequences</taxon>
        <taxon>metagenomes</taxon>
        <taxon>ecological metagenomes</taxon>
    </lineage>
</organism>
<dbReference type="Pfam" id="PF20530">
    <property type="entry name" value="DUF6745"/>
    <property type="match status" value="1"/>
</dbReference>
<dbReference type="AlphaFoldDB" id="X1GQ73"/>
<feature type="domain" description="DUF6745" evidence="1">
    <location>
        <begin position="1"/>
        <end position="91"/>
    </location>
</feature>
<accession>X1GQ73</accession>
<reference evidence="2" key="1">
    <citation type="journal article" date="2014" name="Front. Microbiol.">
        <title>High frequency of phylogenetically diverse reductive dehalogenase-homologous genes in deep subseafloor sedimentary metagenomes.</title>
        <authorList>
            <person name="Kawai M."/>
            <person name="Futagami T."/>
            <person name="Toyoda A."/>
            <person name="Takaki Y."/>
            <person name="Nishi S."/>
            <person name="Hori S."/>
            <person name="Arai W."/>
            <person name="Tsubouchi T."/>
            <person name="Morono Y."/>
            <person name="Uchiyama I."/>
            <person name="Ito T."/>
            <person name="Fujiyama A."/>
            <person name="Inagaki F."/>
            <person name="Takami H."/>
        </authorList>
    </citation>
    <scope>NUCLEOTIDE SEQUENCE</scope>
    <source>
        <strain evidence="2">Expedition CK06-06</strain>
    </source>
</reference>
<protein>
    <recommendedName>
        <fullName evidence="1">DUF6745 domain-containing protein</fullName>
    </recommendedName>
</protein>
<gene>
    <name evidence="2" type="ORF">S03H2_13120</name>
</gene>
<evidence type="ECO:0000313" key="2">
    <source>
        <dbReference type="EMBL" id="GAH35158.1"/>
    </source>
</evidence>
<sequence length="94" mass="10852">GNAEIRRVIIEKLGWTKILSDLGGKIIDKWDCYELYQIAPKDLIIRESFHLLKMKCASTDSDYVHCVPPSTKTAWDAIKWMNKGIEPEQFKIQA</sequence>
<dbReference type="InterPro" id="IPR046633">
    <property type="entry name" value="DUF6745"/>
</dbReference>
<feature type="non-terminal residue" evidence="2">
    <location>
        <position position="1"/>
    </location>
</feature>
<evidence type="ECO:0000259" key="1">
    <source>
        <dbReference type="Pfam" id="PF20530"/>
    </source>
</evidence>